<dbReference type="AlphaFoldDB" id="A0A381NBZ5"/>
<keyword evidence="2" id="KW-0472">Membrane</keyword>
<evidence type="ECO:0000256" key="2">
    <source>
        <dbReference type="SAM" id="Phobius"/>
    </source>
</evidence>
<gene>
    <name evidence="3" type="ORF">METZ01_LOCUS3927</name>
</gene>
<organism evidence="3">
    <name type="scientific">marine metagenome</name>
    <dbReference type="NCBI Taxonomy" id="408172"/>
    <lineage>
        <taxon>unclassified sequences</taxon>
        <taxon>metagenomes</taxon>
        <taxon>ecological metagenomes</taxon>
    </lineage>
</organism>
<sequence>VPPSSRTVTHRRSLAPPGDGPPDGRAALPDGDSLRAVNDVRSRTVGSVPSAAPSTTARLLALLAILVAGVCGGLVGHSVTNLQCADECPTLAGSMGVLGAGLAAVGVGIVAVLALRAMSEWRTGQLQQAARDDHPVD</sequence>
<accession>A0A381NBZ5</accession>
<keyword evidence="2" id="KW-1133">Transmembrane helix</keyword>
<feature type="region of interest" description="Disordered" evidence="1">
    <location>
        <begin position="1"/>
        <end position="32"/>
    </location>
</feature>
<dbReference type="EMBL" id="UINC01000204">
    <property type="protein sequence ID" value="SUZ51073.1"/>
    <property type="molecule type" value="Genomic_DNA"/>
</dbReference>
<reference evidence="3" key="1">
    <citation type="submission" date="2018-05" db="EMBL/GenBank/DDBJ databases">
        <authorList>
            <person name="Lanie J.A."/>
            <person name="Ng W.-L."/>
            <person name="Kazmierczak K.M."/>
            <person name="Andrzejewski T.M."/>
            <person name="Davidsen T.M."/>
            <person name="Wayne K.J."/>
            <person name="Tettelin H."/>
            <person name="Glass J.I."/>
            <person name="Rusch D."/>
            <person name="Podicherti R."/>
            <person name="Tsui H.-C.T."/>
            <person name="Winkler M.E."/>
        </authorList>
    </citation>
    <scope>NUCLEOTIDE SEQUENCE</scope>
</reference>
<keyword evidence="2" id="KW-0812">Transmembrane</keyword>
<name>A0A381NBZ5_9ZZZZ</name>
<protein>
    <submittedName>
        <fullName evidence="3">Uncharacterized protein</fullName>
    </submittedName>
</protein>
<feature type="transmembrane region" description="Helical" evidence="2">
    <location>
        <begin position="91"/>
        <end position="115"/>
    </location>
</feature>
<feature type="non-terminal residue" evidence="3">
    <location>
        <position position="1"/>
    </location>
</feature>
<evidence type="ECO:0000256" key="1">
    <source>
        <dbReference type="SAM" id="MobiDB-lite"/>
    </source>
</evidence>
<proteinExistence type="predicted"/>
<evidence type="ECO:0000313" key="3">
    <source>
        <dbReference type="EMBL" id="SUZ51073.1"/>
    </source>
</evidence>
<feature type="transmembrane region" description="Helical" evidence="2">
    <location>
        <begin position="59"/>
        <end position="79"/>
    </location>
</feature>